<proteinExistence type="predicted"/>
<accession>A0A1H3T9P2</accession>
<reference evidence="2 3" key="1">
    <citation type="submission" date="2016-10" db="EMBL/GenBank/DDBJ databases">
        <authorList>
            <person name="de Groot N.N."/>
        </authorList>
    </citation>
    <scope>NUCLEOTIDE SEQUENCE [LARGE SCALE GENOMIC DNA]</scope>
    <source>
        <strain evidence="2 3">CPCC 202699</strain>
    </source>
</reference>
<feature type="domain" description="FAD-dependent urate hydroxylase HpyO/Asp monooxygenase CreE-like FAD/NAD(P)-binding" evidence="1">
    <location>
        <begin position="2"/>
        <end position="173"/>
    </location>
</feature>
<dbReference type="EMBL" id="FNON01000020">
    <property type="protein sequence ID" value="SDZ46588.1"/>
    <property type="molecule type" value="Genomic_DNA"/>
</dbReference>
<name>A0A1H3T9P2_9PSEU</name>
<dbReference type="STRING" id="589385.SAMN05421504_12013"/>
<keyword evidence="3" id="KW-1185">Reference proteome</keyword>
<dbReference type="Pfam" id="PF13454">
    <property type="entry name" value="NAD_binding_9"/>
    <property type="match status" value="1"/>
</dbReference>
<organism evidence="2 3">
    <name type="scientific">Amycolatopsis xylanica</name>
    <dbReference type="NCBI Taxonomy" id="589385"/>
    <lineage>
        <taxon>Bacteria</taxon>
        <taxon>Bacillati</taxon>
        <taxon>Actinomycetota</taxon>
        <taxon>Actinomycetes</taxon>
        <taxon>Pseudonocardiales</taxon>
        <taxon>Pseudonocardiaceae</taxon>
        <taxon>Amycolatopsis</taxon>
    </lineage>
</organism>
<gene>
    <name evidence="2" type="ORF">SAMN05421504_12013</name>
</gene>
<dbReference type="AlphaFoldDB" id="A0A1H3T9P2"/>
<protein>
    <submittedName>
        <fullName evidence="2">FAD-NAD(P)-binding</fullName>
    </submittedName>
</protein>
<dbReference type="InterPro" id="IPR052189">
    <property type="entry name" value="L-asp_N-monooxygenase_NS-form"/>
</dbReference>
<dbReference type="PANTHER" id="PTHR40254:SF1">
    <property type="entry name" value="BLR0577 PROTEIN"/>
    <property type="match status" value="1"/>
</dbReference>
<evidence type="ECO:0000313" key="2">
    <source>
        <dbReference type="EMBL" id="SDZ46588.1"/>
    </source>
</evidence>
<dbReference type="PANTHER" id="PTHR40254">
    <property type="entry name" value="BLR0577 PROTEIN"/>
    <property type="match status" value="1"/>
</dbReference>
<evidence type="ECO:0000259" key="1">
    <source>
        <dbReference type="Pfam" id="PF13454"/>
    </source>
</evidence>
<dbReference type="Proteomes" id="UP000199515">
    <property type="component" value="Unassembled WGS sequence"/>
</dbReference>
<dbReference type="InterPro" id="IPR038732">
    <property type="entry name" value="HpyO/CreE_NAD-binding"/>
</dbReference>
<sequence length="619" mass="67132">MIGAGPRGVCVLERILANASEPGEIVVHVVDPFVHKGGRVWSVEQPASLLMNTIASQVTLFTDDSVACAGPIVPGPSLYQWARSVRNRADEYPAHVRAEANALGPDDYPSRAFYGHYSRWALRRACRSKRAAVRLHEARAVALEDDADGSQVVTLDNGLRIEGLSAVVLALGHLDMPPDARERAFAEFAAERGLRYQPPANPAEVDLSGVGPGEPVALRGLGLTFFDYLALLGEGRGGGFERRGGKLVYRASGREPVLYAGSRRGVPHRARGENQKGVSGRHEPGLLTPGAIAAFQGRAADFRAEVWPLIAKEVQSVYYATLLGPDGRAFTKQYLACDPEREHEVFARFGIGESERWDWEKIAQPHGGRRFASPPEFRDWLLGHLRHDVAEAAKGNLDGAFTAALDVLRDIRNEIRQIVDHGGLGGDSYRDDLQAWYNPLNAYLSIGPPVRRIEEMIALIEAGVLRVLGPGMWARAGAGHDDFVVGSAAVARSVVRVTTLIEARLPEVDVRCTRDPLVRRLRISGQCAPYRLPERDGAVYETGGLAVTRRPYRLLDADGLPHPRRFSYGVPTETVHWVTAAGVRPGVDSVILGDADAIARAALSVPAVTSSAVWAGSVV</sequence>
<evidence type="ECO:0000313" key="3">
    <source>
        <dbReference type="Proteomes" id="UP000199515"/>
    </source>
</evidence>